<evidence type="ECO:0000313" key="1">
    <source>
        <dbReference type="EMBL" id="UCR90861.1"/>
    </source>
</evidence>
<protein>
    <submittedName>
        <fullName evidence="1">Uncharacterized protein</fullName>
    </submittedName>
</protein>
<reference evidence="2" key="1">
    <citation type="journal article" date="2024" name="Viruses">
        <title>New Genera and Species of Caulobacter and Brevundimonas Bacteriophages Provide Insights into Phage Genome Evolution.</title>
        <authorList>
            <person name="Ely B."/>
            <person name="Hils M."/>
            <person name="Clarke A."/>
            <person name="Albert M."/>
            <person name="Holness N."/>
            <person name="Lenski J."/>
            <person name="Mohammadi T."/>
        </authorList>
    </citation>
    <scope>NUCLEOTIDE SEQUENCE [LARGE SCALE GENOMIC DNA]</scope>
</reference>
<name>A0AAN0MP16_9CAUD</name>
<accession>A0AAN0MP16</accession>
<evidence type="ECO:0000313" key="2">
    <source>
        <dbReference type="Proteomes" id="UP000827707"/>
    </source>
</evidence>
<dbReference type="Proteomes" id="UP000827707">
    <property type="component" value="Segment"/>
</dbReference>
<dbReference type="EMBL" id="OK319016">
    <property type="protein sequence ID" value="UCR90861.1"/>
    <property type="molecule type" value="Genomic_DNA"/>
</dbReference>
<sequence length="97" mass="10806">MMSKDRVHFYFPGQFATNEASAIQDEAAAKAFRMPLSHVKGARQKRLEIICRPSQFARFLIHRNLMGGVNDFKNLEARLVTPAPPPTQPVDVSGNPA</sequence>
<keyword evidence="2" id="KW-1185">Reference proteome</keyword>
<proteinExistence type="predicted"/>
<organism evidence="1 2">
    <name type="scientific">Brevundimonas phage AA</name>
    <dbReference type="NCBI Taxonomy" id="2880937"/>
    <lineage>
        <taxon>Viruses</taxon>
        <taxon>Duplodnaviria</taxon>
        <taxon>Heunggongvirae</taxon>
        <taxon>Uroviricota</taxon>
        <taxon>Caudoviricetes</taxon>
        <taxon>Autographivirales</taxon>
        <taxon>Autonotataviridae</taxon>
        <taxon>Conareevirus</taxon>
        <taxon>Conareevirus doublea</taxon>
    </lineage>
</organism>